<dbReference type="Gene3D" id="3.30.40.10">
    <property type="entry name" value="Zinc/RING finger domain, C3HC4 (zinc finger)"/>
    <property type="match status" value="1"/>
</dbReference>
<feature type="transmembrane region" description="Helical" evidence="13">
    <location>
        <begin position="50"/>
        <end position="71"/>
    </location>
</feature>
<evidence type="ECO:0000256" key="6">
    <source>
        <dbReference type="ARBA" id="ARBA00022723"/>
    </source>
</evidence>
<keyword evidence="10 13" id="KW-0472">Membrane</keyword>
<dbReference type="GO" id="GO:0016020">
    <property type="term" value="C:membrane"/>
    <property type="evidence" value="ECO:0007669"/>
    <property type="project" value="UniProtKB-SubCell"/>
</dbReference>
<evidence type="ECO:0000256" key="12">
    <source>
        <dbReference type="PROSITE-ProRule" id="PRU00175"/>
    </source>
</evidence>
<keyword evidence="4" id="KW-0808">Transferase</keyword>
<dbReference type="Pfam" id="PF13639">
    <property type="entry name" value="zf-RING_2"/>
    <property type="match status" value="1"/>
</dbReference>
<name>A0A2N9IEY9_FAGSY</name>
<evidence type="ECO:0000259" key="14">
    <source>
        <dbReference type="PROSITE" id="PS50089"/>
    </source>
</evidence>
<dbReference type="InterPro" id="IPR001841">
    <property type="entry name" value="Znf_RING"/>
</dbReference>
<comment type="catalytic activity">
    <reaction evidence="1">
        <text>S-ubiquitinyl-[E2 ubiquitin-conjugating enzyme]-L-cysteine + [acceptor protein]-L-lysine = [E2 ubiquitin-conjugating enzyme]-L-cysteine + N(6)-ubiquitinyl-[acceptor protein]-L-lysine.</text>
        <dbReference type="EC" id="2.3.2.27"/>
    </reaction>
</comment>
<dbReference type="InterPro" id="IPR013083">
    <property type="entry name" value="Znf_RING/FYVE/PHD"/>
</dbReference>
<evidence type="ECO:0000313" key="15">
    <source>
        <dbReference type="EMBL" id="SPD22461.1"/>
    </source>
</evidence>
<dbReference type="InterPro" id="IPR044602">
    <property type="entry name" value="ATL10/ATL72-79-like"/>
</dbReference>
<keyword evidence="8" id="KW-0862">Zinc</keyword>
<dbReference type="PROSITE" id="PS50089">
    <property type="entry name" value="ZF_RING_2"/>
    <property type="match status" value="1"/>
</dbReference>
<dbReference type="GO" id="GO:0016567">
    <property type="term" value="P:protein ubiquitination"/>
    <property type="evidence" value="ECO:0007669"/>
    <property type="project" value="UniProtKB-UniPathway"/>
</dbReference>
<keyword evidence="9 13" id="KW-1133">Transmembrane helix</keyword>
<protein>
    <recommendedName>
        <fullName evidence="3">RING-type E3 ubiquitin transferase</fullName>
        <ecNumber evidence="3">2.3.2.27</ecNumber>
    </recommendedName>
</protein>
<accession>A0A2N9IEY9</accession>
<evidence type="ECO:0000256" key="3">
    <source>
        <dbReference type="ARBA" id="ARBA00012483"/>
    </source>
</evidence>
<evidence type="ECO:0000256" key="10">
    <source>
        <dbReference type="ARBA" id="ARBA00023136"/>
    </source>
</evidence>
<keyword evidence="7" id="KW-0833">Ubl conjugation pathway</keyword>
<dbReference type="GO" id="GO:0008270">
    <property type="term" value="F:zinc ion binding"/>
    <property type="evidence" value="ECO:0007669"/>
    <property type="project" value="UniProtKB-KW"/>
</dbReference>
<dbReference type="AlphaFoldDB" id="A0A2N9IEY9"/>
<evidence type="ECO:0000256" key="5">
    <source>
        <dbReference type="ARBA" id="ARBA00022692"/>
    </source>
</evidence>
<evidence type="ECO:0000256" key="4">
    <source>
        <dbReference type="ARBA" id="ARBA00022679"/>
    </source>
</evidence>
<keyword evidence="12" id="KW-0863">Zinc-finger</keyword>
<dbReference type="EMBL" id="OIVN01005445">
    <property type="protein sequence ID" value="SPD22461.1"/>
    <property type="molecule type" value="Genomic_DNA"/>
</dbReference>
<evidence type="ECO:0000256" key="8">
    <source>
        <dbReference type="ARBA" id="ARBA00022833"/>
    </source>
</evidence>
<sequence length="195" mass="20808">MRPLAEPAATVVAAATAEYVIHLSPPLSSPTPRCEPHACSSNSRDFEANAATVLIVLLCALICALFLNTAIRCFLRGGANNEPPPQHHDHERKSTLEKELADTLVAAPTVVFSAGLNLGGTEAECAICLSEFVEGEGIRVLGRCNHGFHVQCIEQWLFSHNSCPTCRCSCLPPSPEEGPTLSSSTQQTTHLYAAS</sequence>
<comment type="subcellular location">
    <subcellularLocation>
        <location evidence="2">Membrane</location>
        <topology evidence="2">Single-pass membrane protein</topology>
    </subcellularLocation>
</comment>
<keyword evidence="5 13" id="KW-0812">Transmembrane</keyword>
<evidence type="ECO:0000256" key="2">
    <source>
        <dbReference type="ARBA" id="ARBA00004167"/>
    </source>
</evidence>
<evidence type="ECO:0000256" key="11">
    <source>
        <dbReference type="ARBA" id="ARBA00024209"/>
    </source>
</evidence>
<dbReference type="SUPFAM" id="SSF57850">
    <property type="entry name" value="RING/U-box"/>
    <property type="match status" value="1"/>
</dbReference>
<comment type="similarity">
    <text evidence="11">Belongs to the RING-type zinc finger family. ATL subfamily.</text>
</comment>
<organism evidence="15">
    <name type="scientific">Fagus sylvatica</name>
    <name type="common">Beechnut</name>
    <dbReference type="NCBI Taxonomy" id="28930"/>
    <lineage>
        <taxon>Eukaryota</taxon>
        <taxon>Viridiplantae</taxon>
        <taxon>Streptophyta</taxon>
        <taxon>Embryophyta</taxon>
        <taxon>Tracheophyta</taxon>
        <taxon>Spermatophyta</taxon>
        <taxon>Magnoliopsida</taxon>
        <taxon>eudicotyledons</taxon>
        <taxon>Gunneridae</taxon>
        <taxon>Pentapetalae</taxon>
        <taxon>rosids</taxon>
        <taxon>fabids</taxon>
        <taxon>Fagales</taxon>
        <taxon>Fagaceae</taxon>
        <taxon>Fagus</taxon>
    </lineage>
</organism>
<evidence type="ECO:0000256" key="9">
    <source>
        <dbReference type="ARBA" id="ARBA00022989"/>
    </source>
</evidence>
<proteinExistence type="inferred from homology"/>
<evidence type="ECO:0000256" key="1">
    <source>
        <dbReference type="ARBA" id="ARBA00000900"/>
    </source>
</evidence>
<dbReference type="GO" id="GO:0061630">
    <property type="term" value="F:ubiquitin protein ligase activity"/>
    <property type="evidence" value="ECO:0007669"/>
    <property type="project" value="UniProtKB-EC"/>
</dbReference>
<keyword evidence="6" id="KW-0479">Metal-binding</keyword>
<dbReference type="PANTHER" id="PTHR46905:SF1">
    <property type="entry name" value="RING-TYPE E3 UBIQUITIN TRANSFERASE"/>
    <property type="match status" value="1"/>
</dbReference>
<feature type="domain" description="RING-type" evidence="14">
    <location>
        <begin position="125"/>
        <end position="167"/>
    </location>
</feature>
<dbReference type="UniPathway" id="UPA00143"/>
<gene>
    <name evidence="15" type="ORF">FSB_LOCUS50343</name>
</gene>
<evidence type="ECO:0000256" key="13">
    <source>
        <dbReference type="SAM" id="Phobius"/>
    </source>
</evidence>
<evidence type="ECO:0000256" key="7">
    <source>
        <dbReference type="ARBA" id="ARBA00022786"/>
    </source>
</evidence>
<dbReference type="EC" id="2.3.2.27" evidence="3"/>
<dbReference type="SMART" id="SM00184">
    <property type="entry name" value="RING"/>
    <property type="match status" value="1"/>
</dbReference>
<dbReference type="PANTHER" id="PTHR46905">
    <property type="entry name" value="RING-H2 FINGER PROTEIN ATL78"/>
    <property type="match status" value="1"/>
</dbReference>
<reference evidence="15" key="1">
    <citation type="submission" date="2018-02" db="EMBL/GenBank/DDBJ databases">
        <authorList>
            <person name="Cohen D.B."/>
            <person name="Kent A.D."/>
        </authorList>
    </citation>
    <scope>NUCLEOTIDE SEQUENCE</scope>
</reference>